<dbReference type="Pfam" id="PF02899">
    <property type="entry name" value="Phage_int_SAM_1"/>
    <property type="match status" value="1"/>
</dbReference>
<dbReference type="InterPro" id="IPR004107">
    <property type="entry name" value="Integrase_SAM-like_N"/>
</dbReference>
<evidence type="ECO:0000259" key="6">
    <source>
        <dbReference type="PROSITE" id="PS51900"/>
    </source>
</evidence>
<dbReference type="InterPro" id="IPR010998">
    <property type="entry name" value="Integrase_recombinase_N"/>
</dbReference>
<dbReference type="InterPro" id="IPR002104">
    <property type="entry name" value="Integrase_catalytic"/>
</dbReference>
<dbReference type="Gene3D" id="1.10.150.130">
    <property type="match status" value="1"/>
</dbReference>
<feature type="domain" description="Core-binding (CB)" evidence="6">
    <location>
        <begin position="141"/>
        <end position="226"/>
    </location>
</feature>
<sequence>MVDERHINFFRRTVGSPSSPGDPAMFESLYRYSRVLARHLDGPAAEERDRYVEHCAAGGAAHESVLHLASELLVVAQHLDITGTRAISTEEIATAADHWVRHQRRRGRISAARYSRQRFVQVATDWLRFLGRLEAAPETRDPGAGLADEFAAYMRLERGLSPHTISNRCWHVRAFLTWLDDRHRSADAARLEDVDTFLALRGAQGWCRVSIATAATALRSFYAYMGATGRCNKGLAAGIEGPRLFKHEALPVGPRWGDVQRLVASTDTDRPQDIRDRAILLLLAVYGLRCSEVVALTLDDIGWEQDILHVTRPKQRCKQDYPLTTDVGDAILRYVQQVRPRCALRSLFLTIKAPLRPLVASSLHHLVASRMRALGIQCPRQGSHALRHACATHLVAEGLSLKQIGDHLGHRSPFATRTCAKVDLPGLREVADFSLRGLL</sequence>
<evidence type="ECO:0000256" key="4">
    <source>
        <dbReference type="PROSITE-ProRule" id="PRU01248"/>
    </source>
</evidence>
<gene>
    <name evidence="7" type="ORF">WKW80_18155</name>
</gene>
<dbReference type="RefSeq" id="WP_340364958.1">
    <property type="nucleotide sequence ID" value="NZ_JBBKZV010000010.1"/>
</dbReference>
<dbReference type="Gene3D" id="1.10.443.10">
    <property type="entry name" value="Intergrase catalytic core"/>
    <property type="match status" value="1"/>
</dbReference>
<evidence type="ECO:0000256" key="3">
    <source>
        <dbReference type="ARBA" id="ARBA00023172"/>
    </source>
</evidence>
<dbReference type="InterPro" id="IPR011010">
    <property type="entry name" value="DNA_brk_join_enz"/>
</dbReference>
<keyword evidence="2 4" id="KW-0238">DNA-binding</keyword>
<dbReference type="InterPro" id="IPR013762">
    <property type="entry name" value="Integrase-like_cat_sf"/>
</dbReference>
<comment type="caution">
    <text evidence="7">The sequence shown here is derived from an EMBL/GenBank/DDBJ whole genome shotgun (WGS) entry which is preliminary data.</text>
</comment>
<dbReference type="InterPro" id="IPR044068">
    <property type="entry name" value="CB"/>
</dbReference>
<organism evidence="7 8">
    <name type="scientific">Variovorax humicola</name>
    <dbReference type="NCBI Taxonomy" id="1769758"/>
    <lineage>
        <taxon>Bacteria</taxon>
        <taxon>Pseudomonadati</taxon>
        <taxon>Pseudomonadota</taxon>
        <taxon>Betaproteobacteria</taxon>
        <taxon>Burkholderiales</taxon>
        <taxon>Comamonadaceae</taxon>
        <taxon>Variovorax</taxon>
    </lineage>
</organism>
<dbReference type="Pfam" id="PF00589">
    <property type="entry name" value="Phage_integrase"/>
    <property type="match status" value="1"/>
</dbReference>
<evidence type="ECO:0000256" key="2">
    <source>
        <dbReference type="ARBA" id="ARBA00023125"/>
    </source>
</evidence>
<dbReference type="PROSITE" id="PS51900">
    <property type="entry name" value="CB"/>
    <property type="match status" value="1"/>
</dbReference>
<accession>A0ABU8W3X7</accession>
<reference evidence="7 8" key="1">
    <citation type="submission" date="2024-03" db="EMBL/GenBank/DDBJ databases">
        <title>Novel species of the genus Variovorax.</title>
        <authorList>
            <person name="Liu Q."/>
            <person name="Xin Y.-H."/>
        </authorList>
    </citation>
    <scope>NUCLEOTIDE SEQUENCE [LARGE SCALE GENOMIC DNA]</scope>
    <source>
        <strain evidence="7 8">KACC 18501</strain>
    </source>
</reference>
<keyword evidence="1" id="KW-0229">DNA integration</keyword>
<evidence type="ECO:0000259" key="5">
    <source>
        <dbReference type="PROSITE" id="PS51898"/>
    </source>
</evidence>
<dbReference type="PANTHER" id="PTHR30349">
    <property type="entry name" value="PHAGE INTEGRASE-RELATED"/>
    <property type="match status" value="1"/>
</dbReference>
<dbReference type="PROSITE" id="PS51898">
    <property type="entry name" value="TYR_RECOMBINASE"/>
    <property type="match status" value="1"/>
</dbReference>
<dbReference type="EMBL" id="JBBKZV010000010">
    <property type="protein sequence ID" value="MEJ8823926.1"/>
    <property type="molecule type" value="Genomic_DNA"/>
</dbReference>
<feature type="domain" description="Tyr recombinase" evidence="5">
    <location>
        <begin position="249"/>
        <end position="432"/>
    </location>
</feature>
<dbReference type="InterPro" id="IPR050090">
    <property type="entry name" value="Tyrosine_recombinase_XerCD"/>
</dbReference>
<evidence type="ECO:0000256" key="1">
    <source>
        <dbReference type="ARBA" id="ARBA00022908"/>
    </source>
</evidence>
<evidence type="ECO:0000313" key="8">
    <source>
        <dbReference type="Proteomes" id="UP001363010"/>
    </source>
</evidence>
<proteinExistence type="predicted"/>
<name>A0ABU8W3X7_9BURK</name>
<dbReference type="Proteomes" id="UP001363010">
    <property type="component" value="Unassembled WGS sequence"/>
</dbReference>
<evidence type="ECO:0000313" key="7">
    <source>
        <dbReference type="EMBL" id="MEJ8823926.1"/>
    </source>
</evidence>
<keyword evidence="8" id="KW-1185">Reference proteome</keyword>
<protein>
    <submittedName>
        <fullName evidence="7">Site-specific integrase</fullName>
    </submittedName>
</protein>
<keyword evidence="3" id="KW-0233">DNA recombination</keyword>
<dbReference type="SUPFAM" id="SSF56349">
    <property type="entry name" value="DNA breaking-rejoining enzymes"/>
    <property type="match status" value="1"/>
</dbReference>
<dbReference type="PANTHER" id="PTHR30349:SF90">
    <property type="entry name" value="TYROSINE RECOMBINASE XERD"/>
    <property type="match status" value="1"/>
</dbReference>